<protein>
    <submittedName>
        <fullName evidence="2">Retron-type RNA-directed DNA polymerase</fullName>
    </submittedName>
</protein>
<dbReference type="AlphaFoldDB" id="W4V9X9"/>
<dbReference type="SUPFAM" id="SSF56672">
    <property type="entry name" value="DNA/RNA polymerases"/>
    <property type="match status" value="1"/>
</dbReference>
<keyword evidence="3" id="KW-1185">Reference proteome</keyword>
<dbReference type="PROSITE" id="PS50878">
    <property type="entry name" value="RT_POL"/>
    <property type="match status" value="1"/>
</dbReference>
<dbReference type="InterPro" id="IPR051083">
    <property type="entry name" value="GrpII_Intron_Splice-Mob/Def"/>
</dbReference>
<dbReference type="CDD" id="cd01651">
    <property type="entry name" value="RT_G2_intron"/>
    <property type="match status" value="1"/>
</dbReference>
<dbReference type="Pfam" id="PF00078">
    <property type="entry name" value="RVT_1"/>
    <property type="match status" value="1"/>
</dbReference>
<dbReference type="EMBL" id="BAVR01000039">
    <property type="protein sequence ID" value="GAE89544.1"/>
    <property type="molecule type" value="Genomic_DNA"/>
</dbReference>
<dbReference type="PANTHER" id="PTHR34047">
    <property type="entry name" value="NUCLEAR INTRON MATURASE 1, MITOCHONDRIAL-RELATED"/>
    <property type="match status" value="1"/>
</dbReference>
<dbReference type="GO" id="GO:0003964">
    <property type="term" value="F:RNA-directed DNA polymerase activity"/>
    <property type="evidence" value="ECO:0007669"/>
    <property type="project" value="UniProtKB-KW"/>
</dbReference>
<dbReference type="InterPro" id="IPR000477">
    <property type="entry name" value="RT_dom"/>
</dbReference>
<organism evidence="2 3">
    <name type="scientific">Acetivibrio straminisolvens JCM 21531</name>
    <dbReference type="NCBI Taxonomy" id="1294263"/>
    <lineage>
        <taxon>Bacteria</taxon>
        <taxon>Bacillati</taxon>
        <taxon>Bacillota</taxon>
        <taxon>Clostridia</taxon>
        <taxon>Eubacteriales</taxon>
        <taxon>Oscillospiraceae</taxon>
        <taxon>Acetivibrio</taxon>
    </lineage>
</organism>
<dbReference type="PANTHER" id="PTHR34047:SF8">
    <property type="entry name" value="PROTEIN YKFC"/>
    <property type="match status" value="1"/>
</dbReference>
<comment type="caution">
    <text evidence="2">The sequence shown here is derived from an EMBL/GenBank/DDBJ whole genome shotgun (WGS) entry which is preliminary data.</text>
</comment>
<sequence length="285" mass="33956">MALQFKDRIVQWAIYRHLNPFYDKQFIYDSYGCRIGKGTHNAANRLEYWLRQVNRRDKKYYFLKLDISKYFYRIDHEVLIRILEKRIKDPDLLWLLSTIINSEDTAFGLPAGVSPDDCPKEERLFDKGMPIGNLTSQLFANIYLNELDQYAKNELRLHYYIRYMDDVIILHDDKAFLHEVKDRIEIFLNEKLRLDLNAKTCIRPIKDGVEFVGFRIWPTHRKLKKTTAKKVKTRLKYLIKAVAEGKEDPGMLQRSIASYKGILEHFNSYGFRQSLNQMFKNRGDQ</sequence>
<evidence type="ECO:0000259" key="1">
    <source>
        <dbReference type="PROSITE" id="PS50878"/>
    </source>
</evidence>
<dbReference type="Proteomes" id="UP000019109">
    <property type="component" value="Unassembled WGS sequence"/>
</dbReference>
<reference evidence="2" key="1">
    <citation type="journal article" date="2014" name="Genome Announc.">
        <title>Draft Genome Sequence of Clostridium straminisolvens Strain JCM 21531T, Isolated from a Cellulose-Degrading Bacterial Community.</title>
        <authorList>
            <person name="Yuki M."/>
            <person name="Oshima K."/>
            <person name="Suda W."/>
            <person name="Sakamoto M."/>
            <person name="Kitamura K."/>
            <person name="Iida T."/>
            <person name="Hattori M."/>
            <person name="Ohkuma M."/>
        </authorList>
    </citation>
    <scope>NUCLEOTIDE SEQUENCE [LARGE SCALE GENOMIC DNA]</scope>
    <source>
        <strain evidence="2">JCM 21531</strain>
    </source>
</reference>
<accession>W4V9X9</accession>
<feature type="domain" description="Reverse transcriptase" evidence="1">
    <location>
        <begin position="1"/>
        <end position="216"/>
    </location>
</feature>
<dbReference type="STRING" id="1294263.JCM21531_3083"/>
<name>W4V9X9_9FIRM</name>
<dbReference type="InterPro" id="IPR043502">
    <property type="entry name" value="DNA/RNA_pol_sf"/>
</dbReference>
<evidence type="ECO:0000313" key="3">
    <source>
        <dbReference type="Proteomes" id="UP000019109"/>
    </source>
</evidence>
<proteinExistence type="predicted"/>
<keyword evidence="2" id="KW-0548">Nucleotidyltransferase</keyword>
<evidence type="ECO:0000313" key="2">
    <source>
        <dbReference type="EMBL" id="GAE89544.1"/>
    </source>
</evidence>
<keyword evidence="2" id="KW-0695">RNA-directed DNA polymerase</keyword>
<keyword evidence="2" id="KW-0808">Transferase</keyword>
<gene>
    <name evidence="2" type="ORF">JCM21531_3083</name>
</gene>